<comment type="caution">
    <text evidence="1">The sequence shown here is derived from an EMBL/GenBank/DDBJ whole genome shotgun (WGS) entry which is preliminary data.</text>
</comment>
<sequence length="139" mass="15292">MCLLGPCQVSASPTFVQSVFEISQEIDDLAFVELGISKSVIRRLALVGLLLRSKTACLQSEVVAPIFSSMERKEKEDQKHVKLLADIDRHSTYLEQLMSGVLEAEAEGATEIKAVDISGWESARRSAKSLYCAICTGWL</sequence>
<dbReference type="RefSeq" id="XP_020133383.1">
    <property type="nucleotide sequence ID" value="XM_020279373.1"/>
</dbReference>
<dbReference type="GeneID" id="31019635"/>
<keyword evidence="2" id="KW-1185">Reference proteome</keyword>
<organism evidence="1 2">
    <name type="scientific">Diplodia corticola</name>
    <dbReference type="NCBI Taxonomy" id="236234"/>
    <lineage>
        <taxon>Eukaryota</taxon>
        <taxon>Fungi</taxon>
        <taxon>Dikarya</taxon>
        <taxon>Ascomycota</taxon>
        <taxon>Pezizomycotina</taxon>
        <taxon>Dothideomycetes</taxon>
        <taxon>Dothideomycetes incertae sedis</taxon>
        <taxon>Botryosphaeriales</taxon>
        <taxon>Botryosphaeriaceae</taxon>
        <taxon>Diplodia</taxon>
    </lineage>
</organism>
<proteinExistence type="predicted"/>
<accession>A0A1J9R6J6</accession>
<gene>
    <name evidence="1" type="ORF">BKCO1_800034</name>
</gene>
<dbReference type="AlphaFoldDB" id="A0A1J9R6J6"/>
<evidence type="ECO:0000313" key="2">
    <source>
        <dbReference type="Proteomes" id="UP000183809"/>
    </source>
</evidence>
<dbReference type="OrthoDB" id="3565018at2759"/>
<dbReference type="Proteomes" id="UP000183809">
    <property type="component" value="Unassembled WGS sequence"/>
</dbReference>
<protein>
    <submittedName>
        <fullName evidence="1">Uncharacterized protein</fullName>
    </submittedName>
</protein>
<feature type="non-terminal residue" evidence="1">
    <location>
        <position position="139"/>
    </location>
</feature>
<name>A0A1J9R6J6_9PEZI</name>
<dbReference type="EMBL" id="MNUE01000008">
    <property type="protein sequence ID" value="OJD37142.1"/>
    <property type="molecule type" value="Genomic_DNA"/>
</dbReference>
<reference evidence="1 2" key="1">
    <citation type="submission" date="2016-10" db="EMBL/GenBank/DDBJ databases">
        <title>Proteomics and genomics reveal pathogen-plant mechanisms compatible with a hemibiotrophic lifestyle of Diplodia corticola.</title>
        <authorList>
            <person name="Fernandes I."/>
            <person name="De Jonge R."/>
            <person name="Van De Peer Y."/>
            <person name="Devreese B."/>
            <person name="Alves A."/>
            <person name="Esteves A.C."/>
        </authorList>
    </citation>
    <scope>NUCLEOTIDE SEQUENCE [LARGE SCALE GENOMIC DNA]</scope>
    <source>
        <strain evidence="1 2">CBS 112549</strain>
    </source>
</reference>
<evidence type="ECO:0000313" key="1">
    <source>
        <dbReference type="EMBL" id="OJD37142.1"/>
    </source>
</evidence>